<dbReference type="AlphaFoldDB" id="A0A1V3WJM5"/>
<keyword evidence="1" id="KW-0812">Transmembrane</keyword>
<feature type="transmembrane region" description="Helical" evidence="1">
    <location>
        <begin position="12"/>
        <end position="36"/>
    </location>
</feature>
<evidence type="ECO:0000313" key="5">
    <source>
        <dbReference type="Proteomes" id="UP000189229"/>
    </source>
</evidence>
<evidence type="ECO:0000313" key="4">
    <source>
        <dbReference type="Proteomes" id="UP000188532"/>
    </source>
</evidence>
<keyword evidence="1" id="KW-1133">Transmembrane helix</keyword>
<reference evidence="4 5" key="1">
    <citation type="submission" date="2017-02" db="EMBL/GenBank/DDBJ databases">
        <title>Complete genome sequences of Mycobacterium kansasii strains isolated from rhesus macaques.</title>
        <authorList>
            <person name="Panda A."/>
            <person name="Nagaraj S."/>
            <person name="Zhao X."/>
            <person name="Tettelin H."/>
            <person name="Detolla L.J."/>
        </authorList>
    </citation>
    <scope>NUCLEOTIDE SEQUENCE [LARGE SCALE GENOMIC DNA]</scope>
    <source>
        <strain evidence="3 4">11-3469</strain>
        <strain evidence="2 5">11-3813</strain>
    </source>
</reference>
<evidence type="ECO:0000313" key="2">
    <source>
        <dbReference type="EMBL" id="OOK66481.1"/>
    </source>
</evidence>
<dbReference type="EMBL" id="MVBM01000009">
    <property type="protein sequence ID" value="OOK66481.1"/>
    <property type="molecule type" value="Genomic_DNA"/>
</dbReference>
<organism evidence="2 5">
    <name type="scientific">Mycobacterium kansasii</name>
    <dbReference type="NCBI Taxonomy" id="1768"/>
    <lineage>
        <taxon>Bacteria</taxon>
        <taxon>Bacillati</taxon>
        <taxon>Actinomycetota</taxon>
        <taxon>Actinomycetes</taxon>
        <taxon>Mycobacteriales</taxon>
        <taxon>Mycobacteriaceae</taxon>
        <taxon>Mycobacterium</taxon>
    </lineage>
</organism>
<name>A0A1V3WJM5_MYCKA</name>
<dbReference type="Proteomes" id="UP000188532">
    <property type="component" value="Unassembled WGS sequence"/>
</dbReference>
<sequence length="43" mass="4099">MDSVDDPAESGAAAAAINIVQLISAAFGAGLAGVVVNRAEGAK</sequence>
<comment type="caution">
    <text evidence="2">The sequence shown here is derived from an EMBL/GenBank/DDBJ whole genome shotgun (WGS) entry which is preliminary data.</text>
</comment>
<protein>
    <submittedName>
        <fullName evidence="2">Putative membrane protein</fullName>
    </submittedName>
</protein>
<proteinExistence type="predicted"/>
<evidence type="ECO:0000256" key="1">
    <source>
        <dbReference type="SAM" id="Phobius"/>
    </source>
</evidence>
<evidence type="ECO:0000313" key="3">
    <source>
        <dbReference type="EMBL" id="OOK77374.1"/>
    </source>
</evidence>
<dbReference type="EMBL" id="MVBN01000003">
    <property type="protein sequence ID" value="OOK77374.1"/>
    <property type="molecule type" value="Genomic_DNA"/>
</dbReference>
<gene>
    <name evidence="3" type="ORF">BZL29_3360</name>
    <name evidence="2" type="ORF">BZL30_8097</name>
</gene>
<accession>A0A1V3WJM5</accession>
<keyword evidence="1" id="KW-0472">Membrane</keyword>
<dbReference type="Proteomes" id="UP000189229">
    <property type="component" value="Unassembled WGS sequence"/>
</dbReference>